<dbReference type="EMBL" id="AZST01001374">
    <property type="protein sequence ID" value="KEP45948.1"/>
    <property type="molecule type" value="Genomic_DNA"/>
</dbReference>
<feature type="compositionally biased region" description="Basic and acidic residues" evidence="1">
    <location>
        <begin position="83"/>
        <end position="100"/>
    </location>
</feature>
<comment type="caution">
    <text evidence="2">The sequence shown here is derived from an EMBL/GenBank/DDBJ whole genome shotgun (WGS) entry which is preliminary data.</text>
</comment>
<dbReference type="HOGENOM" id="CLU_2098213_0_0_1"/>
<dbReference type="Proteomes" id="UP000027456">
    <property type="component" value="Unassembled WGS sequence"/>
</dbReference>
<protein>
    <submittedName>
        <fullName evidence="2">Uncharacterized protein</fullName>
    </submittedName>
</protein>
<organism evidence="2 3">
    <name type="scientific">Rhizoctonia solani 123E</name>
    <dbReference type="NCBI Taxonomy" id="1423351"/>
    <lineage>
        <taxon>Eukaryota</taxon>
        <taxon>Fungi</taxon>
        <taxon>Dikarya</taxon>
        <taxon>Basidiomycota</taxon>
        <taxon>Agaricomycotina</taxon>
        <taxon>Agaricomycetes</taxon>
        <taxon>Cantharellales</taxon>
        <taxon>Ceratobasidiaceae</taxon>
        <taxon>Rhizoctonia</taxon>
    </lineage>
</organism>
<evidence type="ECO:0000313" key="2">
    <source>
        <dbReference type="EMBL" id="KEP45948.1"/>
    </source>
</evidence>
<feature type="region of interest" description="Disordered" evidence="1">
    <location>
        <begin position="80"/>
        <end position="100"/>
    </location>
</feature>
<gene>
    <name evidence="2" type="ORF">V565_228540</name>
</gene>
<dbReference type="AlphaFoldDB" id="A0A074RML9"/>
<reference evidence="2 3" key="1">
    <citation type="submission" date="2013-12" db="EMBL/GenBank/DDBJ databases">
        <authorList>
            <person name="Cubeta M."/>
            <person name="Pakala S."/>
            <person name="Fedorova N."/>
            <person name="Thomas E."/>
            <person name="Dean R."/>
            <person name="Jabaji S."/>
            <person name="Neate S."/>
            <person name="Toda T."/>
            <person name="Tavantzis S."/>
            <person name="Vilgalys R."/>
            <person name="Bharathan N."/>
            <person name="Pakala S."/>
            <person name="Losada L.S."/>
            <person name="Zafar N."/>
            <person name="Nierman W."/>
        </authorList>
    </citation>
    <scope>NUCLEOTIDE SEQUENCE [LARGE SCALE GENOMIC DNA]</scope>
    <source>
        <strain evidence="2 3">123E</strain>
    </source>
</reference>
<evidence type="ECO:0000313" key="3">
    <source>
        <dbReference type="Proteomes" id="UP000027456"/>
    </source>
</evidence>
<name>A0A074RML9_9AGAM</name>
<keyword evidence="3" id="KW-1185">Reference proteome</keyword>
<accession>A0A074RML9</accession>
<evidence type="ECO:0000256" key="1">
    <source>
        <dbReference type="SAM" id="MobiDB-lite"/>
    </source>
</evidence>
<feature type="non-terminal residue" evidence="2">
    <location>
        <position position="116"/>
    </location>
</feature>
<sequence>MVAYSYRVNSTRDGINIAASNACHFRPSLQNVYVPRHLGRYATRHFYRNCGLPYANRHYLSGSINKIYSKQIDAPVIHSRVAHSHEEPRNPTRLSPRHERATLPVVPILGNMHGES</sequence>
<proteinExistence type="predicted"/>